<evidence type="ECO:0000256" key="6">
    <source>
        <dbReference type="ARBA" id="ARBA00023242"/>
    </source>
</evidence>
<feature type="region of interest" description="Disordered" evidence="8">
    <location>
        <begin position="225"/>
        <end position="248"/>
    </location>
</feature>
<dbReference type="RefSeq" id="XP_040640220.1">
    <property type="nucleotide sequence ID" value="XM_040778857.1"/>
</dbReference>
<reference evidence="11" key="1">
    <citation type="journal article" date="2014" name="Nat. Commun.">
        <title>Genomic adaptations of the halophilic Dead Sea filamentous fungus Eurotium rubrum.</title>
        <authorList>
            <person name="Kis-Papo T."/>
            <person name="Weig A.R."/>
            <person name="Riley R."/>
            <person name="Persoh D."/>
            <person name="Salamov A."/>
            <person name="Sun H."/>
            <person name="Lipzen A."/>
            <person name="Wasser S.P."/>
            <person name="Rambold G."/>
            <person name="Grigoriev I.V."/>
            <person name="Nevo E."/>
        </authorList>
    </citation>
    <scope>NUCLEOTIDE SEQUENCE [LARGE SCALE GENOMIC DNA]</scope>
    <source>
        <strain evidence="11">CBS 135680</strain>
    </source>
</reference>
<dbReference type="HOGENOM" id="CLU_031491_2_0_1"/>
<keyword evidence="11" id="KW-1185">Reference proteome</keyword>
<dbReference type="Gene3D" id="3.30.160.60">
    <property type="entry name" value="Classic Zinc Finger"/>
    <property type="match status" value="2"/>
</dbReference>
<gene>
    <name evidence="10" type="ORF">EURHEDRAFT_376463</name>
</gene>
<evidence type="ECO:0000256" key="8">
    <source>
        <dbReference type="SAM" id="MobiDB-lite"/>
    </source>
</evidence>
<dbReference type="AlphaFoldDB" id="A0A017SHX4"/>
<proteinExistence type="predicted"/>
<name>A0A017SHX4_ASPRC</name>
<dbReference type="GO" id="GO:0001228">
    <property type="term" value="F:DNA-binding transcription activator activity, RNA polymerase II-specific"/>
    <property type="evidence" value="ECO:0007669"/>
    <property type="project" value="TreeGrafter"/>
</dbReference>
<dbReference type="GO" id="GO:0008270">
    <property type="term" value="F:zinc ion binding"/>
    <property type="evidence" value="ECO:0007669"/>
    <property type="project" value="UniProtKB-KW"/>
</dbReference>
<dbReference type="Proteomes" id="UP000019804">
    <property type="component" value="Unassembled WGS sequence"/>
</dbReference>
<keyword evidence="4 7" id="KW-0863">Zinc-finger</keyword>
<evidence type="ECO:0000313" key="10">
    <source>
        <dbReference type="EMBL" id="EYE96532.1"/>
    </source>
</evidence>
<evidence type="ECO:0000256" key="7">
    <source>
        <dbReference type="PROSITE-ProRule" id="PRU00042"/>
    </source>
</evidence>
<keyword evidence="5" id="KW-0862">Zinc</keyword>
<dbReference type="GO" id="GO:0005634">
    <property type="term" value="C:nucleus"/>
    <property type="evidence" value="ECO:0007669"/>
    <property type="project" value="UniProtKB-SubCell"/>
</dbReference>
<protein>
    <submittedName>
        <fullName evidence="10">Putative C2H2 finger domain protein</fullName>
    </submittedName>
</protein>
<dbReference type="InterPro" id="IPR013087">
    <property type="entry name" value="Znf_C2H2_type"/>
</dbReference>
<dbReference type="Pfam" id="PF24666">
    <property type="entry name" value="zf-C2H2_fungi_2"/>
    <property type="match status" value="1"/>
</dbReference>
<keyword evidence="2" id="KW-0479">Metal-binding</keyword>
<dbReference type="PROSITE" id="PS00028">
    <property type="entry name" value="ZINC_FINGER_C2H2_1"/>
    <property type="match status" value="1"/>
</dbReference>
<feature type="domain" description="C2H2-type" evidence="9">
    <location>
        <begin position="65"/>
        <end position="93"/>
    </location>
</feature>
<keyword evidence="3" id="KW-0677">Repeat</keyword>
<dbReference type="SMART" id="SM00355">
    <property type="entry name" value="ZnF_C2H2"/>
    <property type="match status" value="4"/>
</dbReference>
<dbReference type="GeneID" id="63693981"/>
<evidence type="ECO:0000256" key="2">
    <source>
        <dbReference type="ARBA" id="ARBA00022723"/>
    </source>
</evidence>
<keyword evidence="6" id="KW-0539">Nucleus</keyword>
<accession>A0A017SHX4</accession>
<dbReference type="InterPro" id="IPR036236">
    <property type="entry name" value="Znf_C2H2_sf"/>
</dbReference>
<dbReference type="GO" id="GO:0000978">
    <property type="term" value="F:RNA polymerase II cis-regulatory region sequence-specific DNA binding"/>
    <property type="evidence" value="ECO:0007669"/>
    <property type="project" value="TreeGrafter"/>
</dbReference>
<comment type="subcellular location">
    <subcellularLocation>
        <location evidence="1">Nucleus</location>
    </subcellularLocation>
</comment>
<evidence type="ECO:0000313" key="11">
    <source>
        <dbReference type="Proteomes" id="UP000019804"/>
    </source>
</evidence>
<evidence type="ECO:0000256" key="3">
    <source>
        <dbReference type="ARBA" id="ARBA00022737"/>
    </source>
</evidence>
<dbReference type="OrthoDB" id="8117402at2759"/>
<organism evidence="10 11">
    <name type="scientific">Aspergillus ruber (strain CBS 135680)</name>
    <dbReference type="NCBI Taxonomy" id="1388766"/>
    <lineage>
        <taxon>Eukaryota</taxon>
        <taxon>Fungi</taxon>
        <taxon>Dikarya</taxon>
        <taxon>Ascomycota</taxon>
        <taxon>Pezizomycotina</taxon>
        <taxon>Eurotiomycetes</taxon>
        <taxon>Eurotiomycetidae</taxon>
        <taxon>Eurotiales</taxon>
        <taxon>Aspergillaceae</taxon>
        <taxon>Aspergillus</taxon>
        <taxon>Aspergillus subgen. Aspergillus</taxon>
    </lineage>
</organism>
<dbReference type="SUPFAM" id="SSF57667">
    <property type="entry name" value="beta-beta-alpha zinc fingers"/>
    <property type="match status" value="1"/>
</dbReference>
<dbReference type="PANTHER" id="PTHR24376:SF235">
    <property type="entry name" value="C2H2-TYPE DOMAIN-CONTAINING PROTEIN"/>
    <property type="match status" value="1"/>
</dbReference>
<evidence type="ECO:0000259" key="9">
    <source>
        <dbReference type="PROSITE" id="PS50157"/>
    </source>
</evidence>
<dbReference type="EMBL" id="KK088418">
    <property type="protein sequence ID" value="EYE96532.1"/>
    <property type="molecule type" value="Genomic_DNA"/>
</dbReference>
<evidence type="ECO:0000256" key="5">
    <source>
        <dbReference type="ARBA" id="ARBA00022833"/>
    </source>
</evidence>
<evidence type="ECO:0000256" key="1">
    <source>
        <dbReference type="ARBA" id="ARBA00004123"/>
    </source>
</evidence>
<evidence type="ECO:0000256" key="4">
    <source>
        <dbReference type="ARBA" id="ARBA00022771"/>
    </source>
</evidence>
<dbReference type="PANTHER" id="PTHR24376">
    <property type="entry name" value="ZINC FINGER PROTEIN"/>
    <property type="match status" value="1"/>
</dbReference>
<dbReference type="PROSITE" id="PS50157">
    <property type="entry name" value="ZINC_FINGER_C2H2_2"/>
    <property type="match status" value="1"/>
</dbReference>
<sequence>MYRPGPKKKIPCTYDDCKFFFASVEEMKKHKEMEPLHDYCAKCDLDFEDEERHLIHKLQAENKHIVCPICGIDFRSEGGRDAHIRQNHRAEQHLICHGCKVTFKSAAGLMKHIEDNECSVISQTRLLQEQSKKFMIKEALKAGEGPPMPVIPNPTDLDDIDGGVKINFLDLGKRQAMAYQPKPGRDDPTASVDAMLALKHWPVLGESRGQATFGMPTSDLMAFSDAGDDKEPPSTMEDSPIHGKGSFGAGIPEAGQTLRLLDDKWDATKFFNSFIGKYVCICGSSFPTMKEFEEHVLMKSKAKRKVQCPGCLKIFKSAAALVAHCESPSVRCAINEQDVYGQFMDEVSGGLIQAVGYNDDGTIKYEAGKLDTNSTRQVEW</sequence>